<dbReference type="GO" id="GO:0055129">
    <property type="term" value="P:L-proline biosynthetic process"/>
    <property type="evidence" value="ECO:0007669"/>
    <property type="project" value="UniProtKB-UniRule"/>
</dbReference>
<dbReference type="HAMAP" id="MF_01925">
    <property type="entry name" value="P5C_reductase"/>
    <property type="match status" value="1"/>
</dbReference>
<comment type="similarity">
    <text evidence="1 4 7">Belongs to the pyrroline-5-carboxylate reductase family.</text>
</comment>
<keyword evidence="3 4" id="KW-0560">Oxidoreductase</keyword>
<evidence type="ECO:0000256" key="7">
    <source>
        <dbReference type="RuleBase" id="RU003903"/>
    </source>
</evidence>
<dbReference type="AlphaFoldDB" id="I3TFR7"/>
<keyword evidence="4 7" id="KW-0028">Amino-acid biosynthesis</keyword>
<dbReference type="GO" id="GO:0004735">
    <property type="term" value="F:pyrroline-5-carboxylate reductase activity"/>
    <property type="evidence" value="ECO:0007669"/>
    <property type="project" value="UniProtKB-UniRule"/>
</dbReference>
<dbReference type="InterPro" id="IPR053790">
    <property type="entry name" value="P5CR-like_CS"/>
</dbReference>
<gene>
    <name evidence="4" type="primary">proC</name>
    <name evidence="10" type="ordered locus">TCELL_1182</name>
</gene>
<dbReference type="NCBIfam" id="TIGR00112">
    <property type="entry name" value="proC"/>
    <property type="match status" value="1"/>
</dbReference>
<evidence type="ECO:0000313" key="10">
    <source>
        <dbReference type="EMBL" id="AFK51605.1"/>
    </source>
</evidence>
<dbReference type="UniPathway" id="UPA00098">
    <property type="reaction ID" value="UER00361"/>
</dbReference>
<sequence>MRVAVIGAGRIGSVVVRSLVRCGYSEIVATGRRDETLKNAASLGAEATRDNDYAVSSSDIVFLTVKPHHLPEVVKSVKPASWAGRTVVSFIAGARLATLEKAMAEAEVYRAMPNLNAEVGLSSTAVAQGTRTRDMATVDRLLKCMGRVYWVPEEFLDAWTALAGSGPAFIAEIIDALVLAGVLVGLPRDLAYSAALDVLEGTSRLLRESGTHPFKLRDDVTTPAGTTIRGLIAMESEGVKAALMKAVESAYRRSLEIGAEIDARVKRELGISD</sequence>
<comment type="catalytic activity">
    <reaction evidence="4 7">
        <text>L-proline + NADP(+) = (S)-1-pyrroline-5-carboxylate + NADPH + 2 H(+)</text>
        <dbReference type="Rhea" id="RHEA:14109"/>
        <dbReference type="ChEBI" id="CHEBI:15378"/>
        <dbReference type="ChEBI" id="CHEBI:17388"/>
        <dbReference type="ChEBI" id="CHEBI:57783"/>
        <dbReference type="ChEBI" id="CHEBI:58349"/>
        <dbReference type="ChEBI" id="CHEBI:60039"/>
        <dbReference type="EC" id="1.5.1.2"/>
    </reaction>
</comment>
<evidence type="ECO:0000256" key="4">
    <source>
        <dbReference type="HAMAP-Rule" id="MF_01925"/>
    </source>
</evidence>
<comment type="function">
    <text evidence="4">Catalyzes the reduction of 1-pyrroline-5-carboxylate (PCA) to L-proline.</text>
</comment>
<evidence type="ECO:0000259" key="9">
    <source>
        <dbReference type="Pfam" id="PF14748"/>
    </source>
</evidence>
<dbReference type="Pfam" id="PF14748">
    <property type="entry name" value="P5CR_dimer"/>
    <property type="match status" value="1"/>
</dbReference>
<dbReference type="SUPFAM" id="SSF48179">
    <property type="entry name" value="6-phosphogluconate dehydrogenase C-terminal domain-like"/>
    <property type="match status" value="1"/>
</dbReference>
<dbReference type="InterPro" id="IPR008927">
    <property type="entry name" value="6-PGluconate_DH-like_C_sf"/>
</dbReference>
<dbReference type="Gene3D" id="1.10.3730.10">
    <property type="entry name" value="ProC C-terminal domain-like"/>
    <property type="match status" value="1"/>
</dbReference>
<reference evidence="10 11" key="1">
    <citation type="journal article" date="2012" name="J. Bacteriol.">
        <title>Complete genome sequence of the hyperthermophilic cellulolytic Crenarchaeon 'Thermogladius cellulolyticus' 1633.</title>
        <authorList>
            <person name="Mardanov A.V."/>
            <person name="Kochetkova T.V."/>
            <person name="Beletsky A.V."/>
            <person name="Bonch-Osmolovskaya E.A."/>
            <person name="Ravin N.V."/>
            <person name="Skryabin K.G."/>
        </authorList>
    </citation>
    <scope>NUCLEOTIDE SEQUENCE [LARGE SCALE GENOMIC DNA]</scope>
    <source>
        <strain evidence="11">DSM 22663 / VKM B-2946 / 1633</strain>
    </source>
</reference>
<dbReference type="RefSeq" id="WP_014737855.1">
    <property type="nucleotide sequence ID" value="NC_017954.1"/>
</dbReference>
<dbReference type="FunCoup" id="I3TFR7">
    <property type="interactions" value="111"/>
</dbReference>
<dbReference type="PANTHER" id="PTHR11645:SF0">
    <property type="entry name" value="PYRROLINE-5-CARBOXYLATE REDUCTASE 3"/>
    <property type="match status" value="1"/>
</dbReference>
<dbReference type="Gene3D" id="3.40.50.720">
    <property type="entry name" value="NAD(P)-binding Rossmann-like Domain"/>
    <property type="match status" value="1"/>
</dbReference>
<accession>I3TFR7</accession>
<dbReference type="HOGENOM" id="CLU_042344_3_1_2"/>
<keyword evidence="4" id="KW-0963">Cytoplasm</keyword>
<dbReference type="InterPro" id="IPR028939">
    <property type="entry name" value="P5C_Rdtase_cat_N"/>
</dbReference>
<evidence type="ECO:0000256" key="3">
    <source>
        <dbReference type="ARBA" id="ARBA00023002"/>
    </source>
</evidence>
<protein>
    <recommendedName>
        <fullName evidence="4 5">Pyrroline-5-carboxylate reductase</fullName>
        <shortName evidence="4">P5C reductase</shortName>
        <shortName evidence="4">P5CR</shortName>
        <ecNumber evidence="4 5">1.5.1.2</ecNumber>
    </recommendedName>
    <alternativeName>
        <fullName evidence="4">PCA reductase</fullName>
    </alternativeName>
</protein>
<comment type="pathway">
    <text evidence="4 7">Amino-acid biosynthesis; L-proline biosynthesis; L-proline from L-glutamate 5-semialdehyde: step 1/1.</text>
</comment>
<evidence type="ECO:0000256" key="6">
    <source>
        <dbReference type="PIRSR" id="PIRSR000193-1"/>
    </source>
</evidence>
<dbReference type="InterPro" id="IPR000304">
    <property type="entry name" value="Pyrroline-COOH_reductase"/>
</dbReference>
<evidence type="ECO:0000256" key="2">
    <source>
        <dbReference type="ARBA" id="ARBA00022857"/>
    </source>
</evidence>
<dbReference type="Proteomes" id="UP000005270">
    <property type="component" value="Chromosome"/>
</dbReference>
<keyword evidence="11" id="KW-1185">Reference proteome</keyword>
<dbReference type="GeneID" id="13013501"/>
<dbReference type="InParanoid" id="I3TFR7"/>
<feature type="domain" description="Pyrroline-5-carboxylate reductase dimerisation" evidence="9">
    <location>
        <begin position="153"/>
        <end position="256"/>
    </location>
</feature>
<evidence type="ECO:0000256" key="1">
    <source>
        <dbReference type="ARBA" id="ARBA00005525"/>
    </source>
</evidence>
<evidence type="ECO:0000259" key="8">
    <source>
        <dbReference type="Pfam" id="PF03807"/>
    </source>
</evidence>
<dbReference type="EC" id="1.5.1.2" evidence="4 5"/>
<dbReference type="GO" id="GO:0005737">
    <property type="term" value="C:cytoplasm"/>
    <property type="evidence" value="ECO:0007669"/>
    <property type="project" value="UniProtKB-SubCell"/>
</dbReference>
<dbReference type="PANTHER" id="PTHR11645">
    <property type="entry name" value="PYRROLINE-5-CARBOXYLATE REDUCTASE"/>
    <property type="match status" value="1"/>
</dbReference>
<dbReference type="FunFam" id="1.10.3730.10:FF:000001">
    <property type="entry name" value="Pyrroline-5-carboxylate reductase"/>
    <property type="match status" value="1"/>
</dbReference>
<dbReference type="EMBL" id="CP003531">
    <property type="protein sequence ID" value="AFK51605.1"/>
    <property type="molecule type" value="Genomic_DNA"/>
</dbReference>
<dbReference type="InterPro" id="IPR036291">
    <property type="entry name" value="NAD(P)-bd_dom_sf"/>
</dbReference>
<dbReference type="STRING" id="1184251.TCELL_1182"/>
<feature type="binding site" evidence="6">
    <location>
        <position position="51"/>
    </location>
    <ligand>
        <name>NADPH</name>
        <dbReference type="ChEBI" id="CHEBI:57783"/>
    </ligand>
</feature>
<dbReference type="InterPro" id="IPR029036">
    <property type="entry name" value="P5CR_dimer"/>
</dbReference>
<dbReference type="PIRSF" id="PIRSF000193">
    <property type="entry name" value="Pyrrol-5-carb_rd"/>
    <property type="match status" value="1"/>
</dbReference>
<evidence type="ECO:0000313" key="11">
    <source>
        <dbReference type="Proteomes" id="UP000005270"/>
    </source>
</evidence>
<dbReference type="KEGG" id="thg:TCELL_1182"/>
<evidence type="ECO:0000256" key="5">
    <source>
        <dbReference type="NCBIfam" id="TIGR00112"/>
    </source>
</evidence>
<dbReference type="eggNOG" id="arCOG00455">
    <property type="taxonomic scope" value="Archaea"/>
</dbReference>
<comment type="catalytic activity">
    <reaction evidence="4">
        <text>L-proline + NAD(+) = (S)-1-pyrroline-5-carboxylate + NADH + 2 H(+)</text>
        <dbReference type="Rhea" id="RHEA:14105"/>
        <dbReference type="ChEBI" id="CHEBI:15378"/>
        <dbReference type="ChEBI" id="CHEBI:17388"/>
        <dbReference type="ChEBI" id="CHEBI:57540"/>
        <dbReference type="ChEBI" id="CHEBI:57945"/>
        <dbReference type="ChEBI" id="CHEBI:60039"/>
        <dbReference type="EC" id="1.5.1.2"/>
    </reaction>
</comment>
<keyword evidence="4 7" id="KW-0641">Proline biosynthesis</keyword>
<proteinExistence type="inferred from homology"/>
<dbReference type="Pfam" id="PF03807">
    <property type="entry name" value="F420_oxidored"/>
    <property type="match status" value="1"/>
</dbReference>
<feature type="domain" description="Pyrroline-5-carboxylate reductase catalytic N-terminal" evidence="8">
    <location>
        <begin position="2"/>
        <end position="93"/>
    </location>
</feature>
<dbReference type="PROSITE" id="PS00521">
    <property type="entry name" value="P5CR"/>
    <property type="match status" value="1"/>
</dbReference>
<organism evidence="10 11">
    <name type="scientific">Thermogladius calderae (strain DSM 22663 / VKM B-2946 / 1633)</name>
    <dbReference type="NCBI Taxonomy" id="1184251"/>
    <lineage>
        <taxon>Archaea</taxon>
        <taxon>Thermoproteota</taxon>
        <taxon>Thermoprotei</taxon>
        <taxon>Desulfurococcales</taxon>
        <taxon>Desulfurococcaceae</taxon>
        <taxon>Thermogladius</taxon>
    </lineage>
</organism>
<name>I3TFR7_THEC1</name>
<comment type="subcellular location">
    <subcellularLocation>
        <location evidence="4">Cytoplasm</location>
    </subcellularLocation>
</comment>
<keyword evidence="2 4" id="KW-0521">NADP</keyword>
<dbReference type="SUPFAM" id="SSF51735">
    <property type="entry name" value="NAD(P)-binding Rossmann-fold domains"/>
    <property type="match status" value="1"/>
</dbReference>
<dbReference type="OrthoDB" id="25257at2157"/>